<dbReference type="PANTHER" id="PTHR43791:SF13">
    <property type="entry name" value="MAJOR FACILITATOR SUPERFAMILY (MFS) PROFILE DOMAIN-CONTAINING PROTEIN"/>
    <property type="match status" value="1"/>
</dbReference>
<dbReference type="OrthoDB" id="2250022at2759"/>
<dbReference type="AlphaFoldDB" id="A0A163EYJ0"/>
<evidence type="ECO:0000256" key="3">
    <source>
        <dbReference type="ARBA" id="ARBA00022692"/>
    </source>
</evidence>
<gene>
    <name evidence="6" type="ORF">ST47_g4928</name>
</gene>
<name>A0A163EYJ0_DIDRA</name>
<accession>A0A163EYJ0</accession>
<dbReference type="GO" id="GO:0022857">
    <property type="term" value="F:transmembrane transporter activity"/>
    <property type="evidence" value="ECO:0007669"/>
    <property type="project" value="TreeGrafter"/>
</dbReference>
<evidence type="ECO:0000256" key="1">
    <source>
        <dbReference type="ARBA" id="ARBA00004141"/>
    </source>
</evidence>
<evidence type="ECO:0000313" key="7">
    <source>
        <dbReference type="Proteomes" id="UP000076837"/>
    </source>
</evidence>
<evidence type="ECO:0000256" key="2">
    <source>
        <dbReference type="ARBA" id="ARBA00022448"/>
    </source>
</evidence>
<dbReference type="Proteomes" id="UP000076837">
    <property type="component" value="Unassembled WGS sequence"/>
</dbReference>
<evidence type="ECO:0000313" key="6">
    <source>
        <dbReference type="EMBL" id="KZM24019.1"/>
    </source>
</evidence>
<keyword evidence="3 6" id="KW-0812">Transmembrane</keyword>
<dbReference type="EMBL" id="JYNV01000179">
    <property type="protein sequence ID" value="KZM24019.1"/>
    <property type="molecule type" value="Genomic_DNA"/>
</dbReference>
<proteinExistence type="predicted"/>
<dbReference type="SUPFAM" id="SSF103473">
    <property type="entry name" value="MFS general substrate transporter"/>
    <property type="match status" value="1"/>
</dbReference>
<evidence type="ECO:0000256" key="5">
    <source>
        <dbReference type="ARBA" id="ARBA00023136"/>
    </source>
</evidence>
<sequence length="188" mass="20872">MAVKDPFTYFFAGTLGFGTVETYRVQAPSYVIAYIVTLVVSCSSGRILEHCWHIVGSISITLVGAVIMISTLNVGTRYFSLILVCSGPFFYLNTQLSWETTVAPRPRPKRAALIAIADCVSIISHLFSPYFLRSQKPRHQLGGGIVIVGCVFTIAFCILAGFWCMRKNKAVDRGEERTGEVTTRRYET</sequence>
<keyword evidence="2" id="KW-0813">Transport</keyword>
<reference evidence="6 7" key="1">
    <citation type="journal article" date="2016" name="Sci. Rep.">
        <title>Draft genome sequencing and secretome analysis of fungal phytopathogen Ascochyta rabiei provides insight into the necrotrophic effector repertoire.</title>
        <authorList>
            <person name="Verma S."/>
            <person name="Gazara R.K."/>
            <person name="Nizam S."/>
            <person name="Parween S."/>
            <person name="Chattopadhyay D."/>
            <person name="Verma P.K."/>
        </authorList>
    </citation>
    <scope>NUCLEOTIDE SEQUENCE [LARGE SCALE GENOMIC DNA]</scope>
    <source>
        <strain evidence="6 7">ArDII</strain>
    </source>
</reference>
<dbReference type="GO" id="GO:0016020">
    <property type="term" value="C:membrane"/>
    <property type="evidence" value="ECO:0007669"/>
    <property type="project" value="UniProtKB-SubCell"/>
</dbReference>
<keyword evidence="7" id="KW-1185">Reference proteome</keyword>
<dbReference type="InterPro" id="IPR036259">
    <property type="entry name" value="MFS_trans_sf"/>
</dbReference>
<dbReference type="PANTHER" id="PTHR43791">
    <property type="entry name" value="PERMEASE-RELATED"/>
    <property type="match status" value="1"/>
</dbReference>
<comment type="caution">
    <text evidence="6">The sequence shown here is derived from an EMBL/GenBank/DDBJ whole genome shotgun (WGS) entry which is preliminary data.</text>
</comment>
<keyword evidence="5" id="KW-0472">Membrane</keyword>
<comment type="subcellular location">
    <subcellularLocation>
        <location evidence="1">Membrane</location>
        <topology evidence="1">Multi-pass membrane protein</topology>
    </subcellularLocation>
</comment>
<keyword evidence="4" id="KW-1133">Transmembrane helix</keyword>
<evidence type="ECO:0000256" key="4">
    <source>
        <dbReference type="ARBA" id="ARBA00022989"/>
    </source>
</evidence>
<protein>
    <submittedName>
        <fullName evidence="6">Transmembrane transport</fullName>
    </submittedName>
</protein>
<organism evidence="6 7">
    <name type="scientific">Didymella rabiei</name>
    <name type="common">Chickpea ascochyta blight fungus</name>
    <name type="synonym">Mycosphaerella rabiei</name>
    <dbReference type="NCBI Taxonomy" id="5454"/>
    <lineage>
        <taxon>Eukaryota</taxon>
        <taxon>Fungi</taxon>
        <taxon>Dikarya</taxon>
        <taxon>Ascomycota</taxon>
        <taxon>Pezizomycotina</taxon>
        <taxon>Dothideomycetes</taxon>
        <taxon>Pleosporomycetidae</taxon>
        <taxon>Pleosporales</taxon>
        <taxon>Pleosporineae</taxon>
        <taxon>Didymellaceae</taxon>
        <taxon>Ascochyta</taxon>
    </lineage>
</organism>